<reference evidence="1 2" key="1">
    <citation type="journal article" date="2010" name="Stand. Genomic Sci.">
        <title>Complete genome sequence of Conexibacter woesei type strain (ID131577).</title>
        <authorList>
            <person name="Pukall R."/>
            <person name="Lapidus A."/>
            <person name="Glavina Del Rio T."/>
            <person name="Copeland A."/>
            <person name="Tice H."/>
            <person name="Cheng J.-F."/>
            <person name="Lucas S."/>
            <person name="Chen F."/>
            <person name="Nolan M."/>
            <person name="Bruce D."/>
            <person name="Goodwin L."/>
            <person name="Pitluck S."/>
            <person name="Mavromatis K."/>
            <person name="Ivanova N."/>
            <person name="Ovchinnikova G."/>
            <person name="Pati A."/>
            <person name="Chen A."/>
            <person name="Palaniappan K."/>
            <person name="Land M."/>
            <person name="Hauser L."/>
            <person name="Chang Y.-J."/>
            <person name="Jeffries C.D."/>
            <person name="Chain P."/>
            <person name="Meincke L."/>
            <person name="Sims D."/>
            <person name="Brettin T."/>
            <person name="Detter J.C."/>
            <person name="Rohde M."/>
            <person name="Goeker M."/>
            <person name="Bristow J."/>
            <person name="Eisen J.A."/>
            <person name="Markowitz V."/>
            <person name="Kyrpides N.C."/>
            <person name="Klenk H.-P."/>
            <person name="Hugenholtz P."/>
        </authorList>
    </citation>
    <scope>NUCLEOTIDE SEQUENCE [LARGE SCALE GENOMIC DNA]</scope>
    <source>
        <strain evidence="2">DSM 14684 / CIP 108061 / JCM 11494 / NBRC 100937 / ID131577</strain>
    </source>
</reference>
<dbReference type="HOGENOM" id="CLU_2933442_0_0_11"/>
<evidence type="ECO:0000313" key="1">
    <source>
        <dbReference type="EMBL" id="ADB50403.1"/>
    </source>
</evidence>
<keyword evidence="2" id="KW-1185">Reference proteome</keyword>
<proteinExistence type="predicted"/>
<gene>
    <name evidence="1" type="ordered locus">Cwoe_1977</name>
</gene>
<dbReference type="KEGG" id="cwo:Cwoe_1977"/>
<dbReference type="RefSeq" id="WP_012933454.1">
    <property type="nucleotide sequence ID" value="NC_013739.1"/>
</dbReference>
<accession>D3F3C3</accession>
<sequence length="60" mass="6076">MTPATYGSLLAACRERAESEPDAGTRLSVLHLAHGPAWTIAWAARDAARAPDGAGAGTSA</sequence>
<dbReference type="Proteomes" id="UP000008229">
    <property type="component" value="Chromosome"/>
</dbReference>
<dbReference type="EMBL" id="CP001854">
    <property type="protein sequence ID" value="ADB50403.1"/>
    <property type="molecule type" value="Genomic_DNA"/>
</dbReference>
<reference evidence="2" key="2">
    <citation type="submission" date="2010-01" db="EMBL/GenBank/DDBJ databases">
        <title>The complete genome of Conexibacter woesei DSM 14684.</title>
        <authorList>
            <consortium name="US DOE Joint Genome Institute (JGI-PGF)"/>
            <person name="Lucas S."/>
            <person name="Copeland A."/>
            <person name="Lapidus A."/>
            <person name="Glavina del Rio T."/>
            <person name="Dalin E."/>
            <person name="Tice H."/>
            <person name="Bruce D."/>
            <person name="Goodwin L."/>
            <person name="Pitluck S."/>
            <person name="Kyrpides N."/>
            <person name="Mavromatis K."/>
            <person name="Ivanova N."/>
            <person name="Mikhailova N."/>
            <person name="Chertkov O."/>
            <person name="Brettin T."/>
            <person name="Detter J.C."/>
            <person name="Han C."/>
            <person name="Larimer F."/>
            <person name="Land M."/>
            <person name="Hauser L."/>
            <person name="Markowitz V."/>
            <person name="Cheng J.-F."/>
            <person name="Hugenholtz P."/>
            <person name="Woyke T."/>
            <person name="Wu D."/>
            <person name="Pukall R."/>
            <person name="Steenblock K."/>
            <person name="Schneider S."/>
            <person name="Klenk H.-P."/>
            <person name="Eisen J.A."/>
        </authorList>
    </citation>
    <scope>NUCLEOTIDE SEQUENCE [LARGE SCALE GENOMIC DNA]</scope>
    <source>
        <strain evidence="2">DSM 14684 / CIP 108061 / JCM 11494 / NBRC 100937 / ID131577</strain>
    </source>
</reference>
<dbReference type="AlphaFoldDB" id="D3F3C3"/>
<name>D3F3C3_CONWI</name>
<organism evidence="1 2">
    <name type="scientific">Conexibacter woesei (strain DSM 14684 / CCUG 47730 / CIP 108061 / JCM 11494 / NBRC 100937 / ID131577)</name>
    <dbReference type="NCBI Taxonomy" id="469383"/>
    <lineage>
        <taxon>Bacteria</taxon>
        <taxon>Bacillati</taxon>
        <taxon>Actinomycetota</taxon>
        <taxon>Thermoleophilia</taxon>
        <taxon>Solirubrobacterales</taxon>
        <taxon>Conexibacteraceae</taxon>
        <taxon>Conexibacter</taxon>
    </lineage>
</organism>
<dbReference type="STRING" id="469383.Cwoe_1977"/>
<evidence type="ECO:0000313" key="2">
    <source>
        <dbReference type="Proteomes" id="UP000008229"/>
    </source>
</evidence>
<protein>
    <submittedName>
        <fullName evidence="1">Uncharacterized protein</fullName>
    </submittedName>
</protein>